<evidence type="ECO:0000259" key="5">
    <source>
        <dbReference type="PROSITE" id="PS50931"/>
    </source>
</evidence>
<keyword evidence="3" id="KW-0238">DNA-binding</keyword>
<feature type="domain" description="HTH lysR-type" evidence="5">
    <location>
        <begin position="1"/>
        <end position="58"/>
    </location>
</feature>
<dbReference type="PANTHER" id="PTHR30346:SF0">
    <property type="entry name" value="HCA OPERON TRANSCRIPTIONAL ACTIVATOR HCAR"/>
    <property type="match status" value="1"/>
</dbReference>
<dbReference type="PANTHER" id="PTHR30346">
    <property type="entry name" value="TRANSCRIPTIONAL DUAL REGULATOR HCAR-RELATED"/>
    <property type="match status" value="1"/>
</dbReference>
<dbReference type="GO" id="GO:0003700">
    <property type="term" value="F:DNA-binding transcription factor activity"/>
    <property type="evidence" value="ECO:0007669"/>
    <property type="project" value="InterPro"/>
</dbReference>
<keyword evidence="4" id="KW-0804">Transcription</keyword>
<dbReference type="InterPro" id="IPR036388">
    <property type="entry name" value="WH-like_DNA-bd_sf"/>
</dbReference>
<dbReference type="Pfam" id="PF00126">
    <property type="entry name" value="HTH_1"/>
    <property type="match status" value="1"/>
</dbReference>
<dbReference type="Proteomes" id="UP000466848">
    <property type="component" value="Chromosome"/>
</dbReference>
<dbReference type="InterPro" id="IPR005119">
    <property type="entry name" value="LysR_subst-bd"/>
</dbReference>
<accession>A0A858BZ06</accession>
<evidence type="ECO:0000313" key="7">
    <source>
        <dbReference type="Proteomes" id="UP000466848"/>
    </source>
</evidence>
<dbReference type="Gene3D" id="1.10.10.10">
    <property type="entry name" value="Winged helix-like DNA-binding domain superfamily/Winged helix DNA-binding domain"/>
    <property type="match status" value="1"/>
</dbReference>
<dbReference type="KEGG" id="abut:Ami103574_14015"/>
<reference evidence="6 7" key="1">
    <citation type="submission" date="2020-02" db="EMBL/GenBank/DDBJ databases">
        <authorList>
            <person name="Kim Y.B."/>
            <person name="Roh S.W."/>
        </authorList>
    </citation>
    <scope>NUCLEOTIDE SEQUENCE [LARGE SCALE GENOMIC DNA]</scope>
    <source>
        <strain evidence="6 7">DSM 103574</strain>
    </source>
</reference>
<dbReference type="Gene3D" id="3.40.190.290">
    <property type="match status" value="1"/>
</dbReference>
<proteinExistence type="inferred from homology"/>
<evidence type="ECO:0000256" key="1">
    <source>
        <dbReference type="ARBA" id="ARBA00009437"/>
    </source>
</evidence>
<dbReference type="InterPro" id="IPR036390">
    <property type="entry name" value="WH_DNA-bd_sf"/>
</dbReference>
<evidence type="ECO:0000256" key="4">
    <source>
        <dbReference type="ARBA" id="ARBA00023163"/>
    </source>
</evidence>
<evidence type="ECO:0000256" key="3">
    <source>
        <dbReference type="ARBA" id="ARBA00023125"/>
    </source>
</evidence>
<keyword evidence="7" id="KW-1185">Reference proteome</keyword>
<dbReference type="CDD" id="cd05466">
    <property type="entry name" value="PBP2_LTTR_substrate"/>
    <property type="match status" value="1"/>
</dbReference>
<sequence>MDTSRYKAFLTAADTGSLKKAADTLGYTPSGVSQLVKALEEELDIILLQRGKKGVTLTQEGSMLLPIIRELLLQESRLFQLSADMKGLAIGNINVASYHCLAAVWMPELISGFCKKYPGIRIKLLEGTQQGIMGYLDAKIADVAFFNDSQPMNYDWIPLMEDRMLAVLPQNHPLAGETVFPIEAFRHERFIMPEHGEDYDVFEILDQFQITPDIYLSTFDSFTAIAMVGKGLGVSLMNEISIQDWRKDIIALPTEPPYVIKMGIALPSLNNASPSVRKFVEYAVEILTKAL</sequence>
<dbReference type="GO" id="GO:0032993">
    <property type="term" value="C:protein-DNA complex"/>
    <property type="evidence" value="ECO:0007669"/>
    <property type="project" value="TreeGrafter"/>
</dbReference>
<dbReference type="SUPFAM" id="SSF53850">
    <property type="entry name" value="Periplasmic binding protein-like II"/>
    <property type="match status" value="1"/>
</dbReference>
<evidence type="ECO:0000256" key="2">
    <source>
        <dbReference type="ARBA" id="ARBA00023015"/>
    </source>
</evidence>
<dbReference type="AlphaFoldDB" id="A0A858BZ06"/>
<dbReference type="RefSeq" id="WP_163067576.1">
    <property type="nucleotide sequence ID" value="NZ_CP048649.1"/>
</dbReference>
<dbReference type="InterPro" id="IPR000847">
    <property type="entry name" value="LysR_HTH_N"/>
</dbReference>
<evidence type="ECO:0000313" key="6">
    <source>
        <dbReference type="EMBL" id="QIB70338.1"/>
    </source>
</evidence>
<dbReference type="SUPFAM" id="SSF46785">
    <property type="entry name" value="Winged helix' DNA-binding domain"/>
    <property type="match status" value="1"/>
</dbReference>
<protein>
    <submittedName>
        <fullName evidence="6">LysR family transcriptional regulator</fullName>
    </submittedName>
</protein>
<dbReference type="PROSITE" id="PS50931">
    <property type="entry name" value="HTH_LYSR"/>
    <property type="match status" value="1"/>
</dbReference>
<dbReference type="Pfam" id="PF03466">
    <property type="entry name" value="LysR_substrate"/>
    <property type="match status" value="1"/>
</dbReference>
<organism evidence="6 7">
    <name type="scientific">Aminipila butyrica</name>
    <dbReference type="NCBI Taxonomy" id="433296"/>
    <lineage>
        <taxon>Bacteria</taxon>
        <taxon>Bacillati</taxon>
        <taxon>Bacillota</taxon>
        <taxon>Clostridia</taxon>
        <taxon>Peptostreptococcales</taxon>
        <taxon>Anaerovoracaceae</taxon>
        <taxon>Aminipila</taxon>
    </lineage>
</organism>
<dbReference type="GO" id="GO:0003677">
    <property type="term" value="F:DNA binding"/>
    <property type="evidence" value="ECO:0007669"/>
    <property type="project" value="UniProtKB-KW"/>
</dbReference>
<comment type="similarity">
    <text evidence="1">Belongs to the LysR transcriptional regulatory family.</text>
</comment>
<gene>
    <name evidence="6" type="ORF">Ami103574_14015</name>
</gene>
<dbReference type="EMBL" id="CP048649">
    <property type="protein sequence ID" value="QIB70338.1"/>
    <property type="molecule type" value="Genomic_DNA"/>
</dbReference>
<name>A0A858BZ06_9FIRM</name>
<keyword evidence="2" id="KW-0805">Transcription regulation</keyword>